<comment type="caution">
    <text evidence="2">The sequence shown here is derived from an EMBL/GenBank/DDBJ whole genome shotgun (WGS) entry which is preliminary data.</text>
</comment>
<accession>A0AAE0S624</accession>
<sequence length="64" mass="7289">MGLSVPEQFEALSRGITGQEKLNYLPPRNNGRLDDNDRTDKSRQLKENYNVKVAILIDSGVWDL</sequence>
<gene>
    <name evidence="2" type="ORF">CHS0354_020249</name>
</gene>
<proteinExistence type="predicted"/>
<feature type="region of interest" description="Disordered" evidence="1">
    <location>
        <begin position="20"/>
        <end position="41"/>
    </location>
</feature>
<dbReference type="Proteomes" id="UP001195483">
    <property type="component" value="Unassembled WGS sequence"/>
</dbReference>
<reference evidence="2" key="3">
    <citation type="submission" date="2023-05" db="EMBL/GenBank/DDBJ databases">
        <authorList>
            <person name="Smith C.H."/>
        </authorList>
    </citation>
    <scope>NUCLEOTIDE SEQUENCE</scope>
    <source>
        <strain evidence="2">CHS0354</strain>
        <tissue evidence="2">Mantle</tissue>
    </source>
</reference>
<reference evidence="2" key="2">
    <citation type="journal article" date="2021" name="Genome Biol. Evol.">
        <title>Developing a high-quality reference genome for a parasitic bivalve with doubly uniparental inheritance (Bivalvia: Unionida).</title>
        <authorList>
            <person name="Smith C.H."/>
        </authorList>
    </citation>
    <scope>NUCLEOTIDE SEQUENCE</scope>
    <source>
        <strain evidence="2">CHS0354</strain>
        <tissue evidence="2">Mantle</tissue>
    </source>
</reference>
<reference evidence="2" key="1">
    <citation type="journal article" date="2021" name="Genome Biol. Evol.">
        <title>A High-Quality Reference Genome for a Parasitic Bivalve with Doubly Uniparental Inheritance (Bivalvia: Unionida).</title>
        <authorList>
            <person name="Smith C.H."/>
        </authorList>
    </citation>
    <scope>NUCLEOTIDE SEQUENCE</scope>
    <source>
        <strain evidence="2">CHS0354</strain>
    </source>
</reference>
<feature type="compositionally biased region" description="Basic and acidic residues" evidence="1">
    <location>
        <begin position="31"/>
        <end position="41"/>
    </location>
</feature>
<dbReference type="AlphaFoldDB" id="A0AAE0S624"/>
<organism evidence="2 3">
    <name type="scientific">Potamilus streckersoni</name>
    <dbReference type="NCBI Taxonomy" id="2493646"/>
    <lineage>
        <taxon>Eukaryota</taxon>
        <taxon>Metazoa</taxon>
        <taxon>Spiralia</taxon>
        <taxon>Lophotrochozoa</taxon>
        <taxon>Mollusca</taxon>
        <taxon>Bivalvia</taxon>
        <taxon>Autobranchia</taxon>
        <taxon>Heteroconchia</taxon>
        <taxon>Palaeoheterodonta</taxon>
        <taxon>Unionida</taxon>
        <taxon>Unionoidea</taxon>
        <taxon>Unionidae</taxon>
        <taxon>Ambleminae</taxon>
        <taxon>Lampsilini</taxon>
        <taxon>Potamilus</taxon>
    </lineage>
</organism>
<evidence type="ECO:0000256" key="1">
    <source>
        <dbReference type="SAM" id="MobiDB-lite"/>
    </source>
</evidence>
<evidence type="ECO:0000313" key="3">
    <source>
        <dbReference type="Proteomes" id="UP001195483"/>
    </source>
</evidence>
<keyword evidence="3" id="KW-1185">Reference proteome</keyword>
<evidence type="ECO:0000313" key="2">
    <source>
        <dbReference type="EMBL" id="KAK3585683.1"/>
    </source>
</evidence>
<protein>
    <submittedName>
        <fullName evidence="2">Uncharacterized protein</fullName>
    </submittedName>
</protein>
<dbReference type="EMBL" id="JAEAOA010001233">
    <property type="protein sequence ID" value="KAK3585683.1"/>
    <property type="molecule type" value="Genomic_DNA"/>
</dbReference>
<name>A0AAE0S624_9BIVA</name>